<dbReference type="Pfam" id="PF00389">
    <property type="entry name" value="2-Hacid_dh"/>
    <property type="match status" value="1"/>
</dbReference>
<dbReference type="Gene3D" id="3.40.50.720">
    <property type="entry name" value="NAD(P)-binding Rossmann-like Domain"/>
    <property type="match status" value="2"/>
</dbReference>
<sequence>MKLIMFSVREDEKAAINKWETRKGIEITPVSEDLSLENIDLVEGFDGICIQQRTELKDERLYKKLSAFNIKQISLRTAGYDIVDMELAEKYNLAVTNVPAYSPRSVAELVVTQVMRLIRNFPVIESNMARGDFRWSGLVAKEIHTLTVGIIGAGHIGATTARLFNALGANVIAYDPIQYDRLKEVLTYKSTQKEVLESADIVSLHVPLDKTTLNLIDAEALNQMKSGAYLINAARGPVVDTNALIDALEFKKLAGAALDTLPQEQSFFNQDLTAQEFPDEHLQKLMNTETVLITPHIGFYTTEAVQNMVDIALDSAVSVIVDGVSENRVK</sequence>
<dbReference type="GO" id="GO:0008720">
    <property type="term" value="F:D-lactate dehydrogenase (NAD+) activity"/>
    <property type="evidence" value="ECO:0007669"/>
    <property type="project" value="TreeGrafter"/>
</dbReference>
<dbReference type="PROSITE" id="PS00671">
    <property type="entry name" value="D_2_HYDROXYACID_DH_3"/>
    <property type="match status" value="1"/>
</dbReference>
<dbReference type="GO" id="GO:0004617">
    <property type="term" value="F:phosphoglycerate dehydrogenase activity"/>
    <property type="evidence" value="ECO:0007669"/>
    <property type="project" value="UniProtKB-ARBA"/>
</dbReference>
<dbReference type="PANTHER" id="PTHR43026:SF1">
    <property type="entry name" value="2-HYDROXYACID DEHYDROGENASE HOMOLOG 1-RELATED"/>
    <property type="match status" value="1"/>
</dbReference>
<dbReference type="RefSeq" id="WP_106192150.1">
    <property type="nucleotide sequence ID" value="NZ_PVTO01000006.1"/>
</dbReference>
<dbReference type="GO" id="GO:0006564">
    <property type="term" value="P:L-serine biosynthetic process"/>
    <property type="evidence" value="ECO:0007669"/>
    <property type="project" value="UniProtKB-ARBA"/>
</dbReference>
<dbReference type="CDD" id="cd12186">
    <property type="entry name" value="LDH"/>
    <property type="match status" value="1"/>
</dbReference>
<evidence type="ECO:0000256" key="2">
    <source>
        <dbReference type="ARBA" id="ARBA00023002"/>
    </source>
</evidence>
<dbReference type="GO" id="GO:0051287">
    <property type="term" value="F:NAD binding"/>
    <property type="evidence" value="ECO:0007669"/>
    <property type="project" value="InterPro"/>
</dbReference>
<dbReference type="InterPro" id="IPR029752">
    <property type="entry name" value="D-isomer_DH_CS1"/>
</dbReference>
<reference evidence="7 8" key="1">
    <citation type="submission" date="2018-03" db="EMBL/GenBank/DDBJ databases">
        <title>Genomic Encyclopedia of Archaeal and Bacterial Type Strains, Phase II (KMG-II): from individual species to whole genera.</title>
        <authorList>
            <person name="Goeker M."/>
        </authorList>
    </citation>
    <scope>NUCLEOTIDE SEQUENCE [LARGE SCALE GENOMIC DNA]</scope>
    <source>
        <strain evidence="7 8">DSM 13175</strain>
    </source>
</reference>
<dbReference type="AlphaFoldDB" id="A0A2T0W904"/>
<dbReference type="SUPFAM" id="SSF51735">
    <property type="entry name" value="NAD(P)-binding Rossmann-fold domains"/>
    <property type="match status" value="1"/>
</dbReference>
<name>A0A2T0W904_9LACT</name>
<dbReference type="PROSITE" id="PS00065">
    <property type="entry name" value="D_2_HYDROXYACID_DH_1"/>
    <property type="match status" value="1"/>
</dbReference>
<dbReference type="FunFam" id="3.40.50.720:FF:000041">
    <property type="entry name" value="D-3-phosphoglycerate dehydrogenase"/>
    <property type="match status" value="1"/>
</dbReference>
<evidence type="ECO:0000259" key="6">
    <source>
        <dbReference type="Pfam" id="PF02826"/>
    </source>
</evidence>
<comment type="caution">
    <text evidence="7">The sequence shown here is derived from an EMBL/GenBank/DDBJ whole genome shotgun (WGS) entry which is preliminary data.</text>
</comment>
<dbReference type="SUPFAM" id="SSF52283">
    <property type="entry name" value="Formate/glycerate dehydrogenase catalytic domain-like"/>
    <property type="match status" value="1"/>
</dbReference>
<proteinExistence type="inferred from homology"/>
<dbReference type="EMBL" id="PVTO01000006">
    <property type="protein sequence ID" value="PRY83191.1"/>
    <property type="molecule type" value="Genomic_DNA"/>
</dbReference>
<keyword evidence="3" id="KW-0520">NAD</keyword>
<comment type="similarity">
    <text evidence="1 4">Belongs to the D-isomer specific 2-hydroxyacid dehydrogenase family.</text>
</comment>
<dbReference type="GO" id="GO:0047545">
    <property type="term" value="F:(S)-2-hydroxyglutarate dehydrogenase activity"/>
    <property type="evidence" value="ECO:0007669"/>
    <property type="project" value="UniProtKB-ARBA"/>
</dbReference>
<dbReference type="Pfam" id="PF02826">
    <property type="entry name" value="2-Hacid_dh_C"/>
    <property type="match status" value="1"/>
</dbReference>
<protein>
    <submittedName>
        <fullName evidence="7">D-lactate dehydrogenase</fullName>
    </submittedName>
</protein>
<dbReference type="InterPro" id="IPR029753">
    <property type="entry name" value="D-isomer_DH_CS"/>
</dbReference>
<keyword evidence="8" id="KW-1185">Reference proteome</keyword>
<evidence type="ECO:0000256" key="4">
    <source>
        <dbReference type="RuleBase" id="RU003719"/>
    </source>
</evidence>
<gene>
    <name evidence="7" type="ORF">CLV38_10696</name>
</gene>
<dbReference type="PROSITE" id="PS00670">
    <property type="entry name" value="D_2_HYDROXYACID_DH_2"/>
    <property type="match status" value="1"/>
</dbReference>
<dbReference type="InterPro" id="IPR058205">
    <property type="entry name" value="D-LDH-like"/>
</dbReference>
<dbReference type="InterPro" id="IPR006139">
    <property type="entry name" value="D-isomer_2_OHA_DH_cat_dom"/>
</dbReference>
<evidence type="ECO:0000313" key="8">
    <source>
        <dbReference type="Proteomes" id="UP000238205"/>
    </source>
</evidence>
<evidence type="ECO:0000313" key="7">
    <source>
        <dbReference type="EMBL" id="PRY83191.1"/>
    </source>
</evidence>
<dbReference type="PANTHER" id="PTHR43026">
    <property type="entry name" value="2-HYDROXYACID DEHYDROGENASE HOMOLOG 1-RELATED"/>
    <property type="match status" value="1"/>
</dbReference>
<dbReference type="InterPro" id="IPR036291">
    <property type="entry name" value="NAD(P)-bd_dom_sf"/>
</dbReference>
<feature type="domain" description="D-isomer specific 2-hydroxyacid dehydrogenase NAD-binding" evidence="6">
    <location>
        <begin position="112"/>
        <end position="298"/>
    </location>
</feature>
<dbReference type="OrthoDB" id="9805416at2"/>
<dbReference type="InterPro" id="IPR006140">
    <property type="entry name" value="D-isomer_DH_NAD-bd"/>
</dbReference>
<evidence type="ECO:0000256" key="1">
    <source>
        <dbReference type="ARBA" id="ARBA00005854"/>
    </source>
</evidence>
<dbReference type="Proteomes" id="UP000238205">
    <property type="component" value="Unassembled WGS sequence"/>
</dbReference>
<feature type="domain" description="D-isomer specific 2-hydroxyacid dehydrogenase catalytic" evidence="5">
    <location>
        <begin position="7"/>
        <end position="330"/>
    </location>
</feature>
<evidence type="ECO:0000259" key="5">
    <source>
        <dbReference type="Pfam" id="PF00389"/>
    </source>
</evidence>
<evidence type="ECO:0000256" key="3">
    <source>
        <dbReference type="ARBA" id="ARBA00023027"/>
    </source>
</evidence>
<keyword evidence="2 4" id="KW-0560">Oxidoreductase</keyword>
<accession>A0A2T0W904</accession>
<organism evidence="7 8">
    <name type="scientific">Alkalibacterium olivapovliticus</name>
    <dbReference type="NCBI Taxonomy" id="99907"/>
    <lineage>
        <taxon>Bacteria</taxon>
        <taxon>Bacillati</taxon>
        <taxon>Bacillota</taxon>
        <taxon>Bacilli</taxon>
        <taxon>Lactobacillales</taxon>
        <taxon>Carnobacteriaceae</taxon>
        <taxon>Alkalibacterium</taxon>
    </lineage>
</organism>